<organism evidence="2 3">
    <name type="scientific">Dillenia turbinata</name>
    <dbReference type="NCBI Taxonomy" id="194707"/>
    <lineage>
        <taxon>Eukaryota</taxon>
        <taxon>Viridiplantae</taxon>
        <taxon>Streptophyta</taxon>
        <taxon>Embryophyta</taxon>
        <taxon>Tracheophyta</taxon>
        <taxon>Spermatophyta</taxon>
        <taxon>Magnoliopsida</taxon>
        <taxon>eudicotyledons</taxon>
        <taxon>Gunneridae</taxon>
        <taxon>Pentapetalae</taxon>
        <taxon>Dilleniales</taxon>
        <taxon>Dilleniaceae</taxon>
        <taxon>Dillenia</taxon>
    </lineage>
</organism>
<comment type="caution">
    <text evidence="2">The sequence shown here is derived from an EMBL/GenBank/DDBJ whole genome shotgun (WGS) entry which is preliminary data.</text>
</comment>
<evidence type="ECO:0000313" key="2">
    <source>
        <dbReference type="EMBL" id="KAK6919176.1"/>
    </source>
</evidence>
<evidence type="ECO:0000256" key="1">
    <source>
        <dbReference type="SAM" id="MobiDB-lite"/>
    </source>
</evidence>
<dbReference type="Proteomes" id="UP001370490">
    <property type="component" value="Unassembled WGS sequence"/>
</dbReference>
<gene>
    <name evidence="2" type="ORF">RJ641_017598</name>
</gene>
<proteinExistence type="predicted"/>
<name>A0AAN8UW95_9MAGN</name>
<dbReference type="EMBL" id="JBAMMX010000022">
    <property type="protein sequence ID" value="KAK6919176.1"/>
    <property type="molecule type" value="Genomic_DNA"/>
</dbReference>
<keyword evidence="3" id="KW-1185">Reference proteome</keyword>
<reference evidence="2 3" key="1">
    <citation type="submission" date="2023-12" db="EMBL/GenBank/DDBJ databases">
        <title>A high-quality genome assembly for Dillenia turbinata (Dilleniales).</title>
        <authorList>
            <person name="Chanderbali A."/>
        </authorList>
    </citation>
    <scope>NUCLEOTIDE SEQUENCE [LARGE SCALE GENOMIC DNA]</scope>
    <source>
        <strain evidence="2">LSX21</strain>
        <tissue evidence="2">Leaf</tissue>
    </source>
</reference>
<dbReference type="AlphaFoldDB" id="A0AAN8UW95"/>
<feature type="region of interest" description="Disordered" evidence="1">
    <location>
        <begin position="196"/>
        <end position="225"/>
    </location>
</feature>
<sequence length="225" mass="25658">MIFKPASCKLCSEALQLLLSSVSPSQLLIRYACKYVNLCLPVQWERTLEFKVNEDTSGCMRMILRLLHSWGLRGGNVTEIEREIQLAQPLMVVVKRSPEAKERVDRANILGWKREEPPPEEKERTQEYLLKHRKRFYKLPLRFLSSESSSLPRILAGLLLLRIIRSAEAESSPEVGSSMRRTAGLCTSSMPIETLRFSPPEMPRLDSSPILEPATWSKPSSFNNS</sequence>
<evidence type="ECO:0000313" key="3">
    <source>
        <dbReference type="Proteomes" id="UP001370490"/>
    </source>
</evidence>
<accession>A0AAN8UW95</accession>
<protein>
    <submittedName>
        <fullName evidence="2">Uncharacterized protein</fullName>
    </submittedName>
</protein>